<comment type="caution">
    <text evidence="1">The sequence shown here is derived from an EMBL/GenBank/DDBJ whole genome shotgun (WGS) entry which is preliminary data.</text>
</comment>
<dbReference type="Proteomes" id="UP000367750">
    <property type="component" value="Unassembled WGS sequence"/>
</dbReference>
<gene>
    <name evidence="1" type="ORF">F4V43_01690</name>
</gene>
<proteinExistence type="predicted"/>
<evidence type="ECO:0000313" key="1">
    <source>
        <dbReference type="EMBL" id="KAA9007225.1"/>
    </source>
</evidence>
<sequence length="118" mass="13966">MTQDKRDWQKDMDKVEVMRETRSLLSSEYQQEDPVEDVLSYWLQEAKIYKQSYEAALKHADAREQLLKEESSEAVEGLYQIIQRGDLTSFDLDQAEEVYKRIRSTLYPDTPKEAPSER</sequence>
<organism evidence="1 2">
    <name type="scientific">Paenibacillus spiritus</name>
    <dbReference type="NCBI Taxonomy" id="2496557"/>
    <lineage>
        <taxon>Bacteria</taxon>
        <taxon>Bacillati</taxon>
        <taxon>Bacillota</taxon>
        <taxon>Bacilli</taxon>
        <taxon>Bacillales</taxon>
        <taxon>Paenibacillaceae</taxon>
        <taxon>Paenibacillus</taxon>
    </lineage>
</organism>
<dbReference type="AlphaFoldDB" id="A0A5J5GGF6"/>
<evidence type="ECO:0000313" key="2">
    <source>
        <dbReference type="Proteomes" id="UP000367750"/>
    </source>
</evidence>
<reference evidence="1 2" key="1">
    <citation type="submission" date="2019-09" db="EMBL/GenBank/DDBJ databases">
        <title>Bacillus ochoae sp. nov., Paenibacillus whitsoniae sp. nov., Paenibacillus spiritus sp. nov. Isolated from the Mars Exploration Rover during spacecraft assembly.</title>
        <authorList>
            <person name="Seuylemezian A."/>
            <person name="Vaishampayan P."/>
        </authorList>
    </citation>
    <scope>NUCLEOTIDE SEQUENCE [LARGE SCALE GENOMIC DNA]</scope>
    <source>
        <strain evidence="1 2">MER_111</strain>
    </source>
</reference>
<dbReference type="EMBL" id="VYKK01000004">
    <property type="protein sequence ID" value="KAA9007225.1"/>
    <property type="molecule type" value="Genomic_DNA"/>
</dbReference>
<name>A0A5J5GGF6_9BACL</name>
<dbReference type="RefSeq" id="WP_150456515.1">
    <property type="nucleotide sequence ID" value="NZ_VYKK01000004.1"/>
</dbReference>
<accession>A0A5J5GGF6</accession>
<keyword evidence="2" id="KW-1185">Reference proteome</keyword>
<protein>
    <submittedName>
        <fullName evidence="1">Uncharacterized protein</fullName>
    </submittedName>
</protein>
<dbReference type="OrthoDB" id="2667285at2"/>